<dbReference type="AlphaFoldDB" id="A0A1X2HTB4"/>
<accession>A0A1X2HTB4</accession>
<dbReference type="PANTHER" id="PTHR48414">
    <property type="entry name" value="POP5 HOMOLOG, RIBONUCLEASE P_MRP SUBUNIT"/>
    <property type="match status" value="1"/>
</dbReference>
<comment type="similarity">
    <text evidence="1">Belongs to the eukaryotic/archaeal RNase P protein component 2 family.</text>
</comment>
<dbReference type="SUPFAM" id="SSF160350">
    <property type="entry name" value="Rnp2-like"/>
    <property type="match status" value="1"/>
</dbReference>
<dbReference type="GO" id="GO:0030677">
    <property type="term" value="C:ribonuclease P complex"/>
    <property type="evidence" value="ECO:0007669"/>
    <property type="project" value="InterPro"/>
</dbReference>
<dbReference type="Gene3D" id="3.30.70.3250">
    <property type="entry name" value="Ribonuclease P, Pop5 subunit"/>
    <property type="match status" value="1"/>
</dbReference>
<sequence length="162" mass="18603">MVRTKNRWILFRVVQAPTLEAGNVVFHHQDFGSEKILQRAIMNAVSVNYGPFGRGMLRGFYMRYFNAKTGIGIIRVPRDTATMVLSSMFFVKKIDDVSCHFEVLHVSGTIIHLQFDILKRNREFYLRECAAAEKKGIKTYPLTENLEKSNAEIMASLNKPED</sequence>
<name>A0A1X2HTB4_SYNRA</name>
<reference evidence="3 4" key="1">
    <citation type="submission" date="2016-07" db="EMBL/GenBank/DDBJ databases">
        <title>Pervasive Adenine N6-methylation of Active Genes in Fungi.</title>
        <authorList>
            <consortium name="DOE Joint Genome Institute"/>
            <person name="Mondo S.J."/>
            <person name="Dannebaum R.O."/>
            <person name="Kuo R.C."/>
            <person name="Labutti K."/>
            <person name="Haridas S."/>
            <person name="Kuo A."/>
            <person name="Salamov A."/>
            <person name="Ahrendt S.R."/>
            <person name="Lipzen A."/>
            <person name="Sullivan W."/>
            <person name="Andreopoulos W.B."/>
            <person name="Clum A."/>
            <person name="Lindquist E."/>
            <person name="Daum C."/>
            <person name="Ramamoorthy G.K."/>
            <person name="Gryganskyi A."/>
            <person name="Culley D."/>
            <person name="Magnuson J.K."/>
            <person name="James T.Y."/>
            <person name="O'Malley M.A."/>
            <person name="Stajich J.E."/>
            <person name="Spatafora J.W."/>
            <person name="Visel A."/>
            <person name="Grigoriev I.V."/>
        </authorList>
    </citation>
    <scope>NUCLEOTIDE SEQUENCE [LARGE SCALE GENOMIC DNA]</scope>
    <source>
        <strain evidence="3 4">NRRL 2496</strain>
    </source>
</reference>
<dbReference type="EMBL" id="MCGN01000001">
    <property type="protein sequence ID" value="ORZ02835.1"/>
    <property type="molecule type" value="Genomic_DNA"/>
</dbReference>
<dbReference type="InParanoid" id="A0A1X2HTB4"/>
<dbReference type="OrthoDB" id="24745at2759"/>
<evidence type="ECO:0000313" key="3">
    <source>
        <dbReference type="EMBL" id="ORZ02835.1"/>
    </source>
</evidence>
<dbReference type="InterPro" id="IPR038085">
    <property type="entry name" value="Rnp2-like_sf"/>
</dbReference>
<dbReference type="STRING" id="13706.A0A1X2HTB4"/>
<evidence type="ECO:0000256" key="2">
    <source>
        <dbReference type="ARBA" id="ARBA00022694"/>
    </source>
</evidence>
<organism evidence="3 4">
    <name type="scientific">Syncephalastrum racemosum</name>
    <name type="common">Filamentous fungus</name>
    <dbReference type="NCBI Taxonomy" id="13706"/>
    <lineage>
        <taxon>Eukaryota</taxon>
        <taxon>Fungi</taxon>
        <taxon>Fungi incertae sedis</taxon>
        <taxon>Mucoromycota</taxon>
        <taxon>Mucoromycotina</taxon>
        <taxon>Mucoromycetes</taxon>
        <taxon>Mucorales</taxon>
        <taxon>Syncephalastraceae</taxon>
        <taxon>Syncephalastrum</taxon>
    </lineage>
</organism>
<dbReference type="FunCoup" id="A0A1X2HTB4">
    <property type="interactions" value="178"/>
</dbReference>
<dbReference type="OMA" id="IMRIPRD"/>
<gene>
    <name evidence="3" type="ORF">BCR43DRAFT_482241</name>
</gene>
<dbReference type="InterPro" id="IPR002759">
    <property type="entry name" value="Pop5/Rpp14/Rnp2-like"/>
</dbReference>
<dbReference type="GO" id="GO:0001682">
    <property type="term" value="P:tRNA 5'-leader removal"/>
    <property type="evidence" value="ECO:0007669"/>
    <property type="project" value="InterPro"/>
</dbReference>
<proteinExistence type="inferred from homology"/>
<keyword evidence="2" id="KW-0819">tRNA processing</keyword>
<evidence type="ECO:0000256" key="1">
    <source>
        <dbReference type="ARBA" id="ARBA00010800"/>
    </source>
</evidence>
<evidence type="ECO:0000313" key="4">
    <source>
        <dbReference type="Proteomes" id="UP000242180"/>
    </source>
</evidence>
<dbReference type="Proteomes" id="UP000242180">
    <property type="component" value="Unassembled WGS sequence"/>
</dbReference>
<comment type="caution">
    <text evidence="3">The sequence shown here is derived from an EMBL/GenBank/DDBJ whole genome shotgun (WGS) entry which is preliminary data.</text>
</comment>
<dbReference type="Pfam" id="PF01900">
    <property type="entry name" value="RNase_P_Rpp14"/>
    <property type="match status" value="1"/>
</dbReference>
<dbReference type="PANTHER" id="PTHR48414:SF1">
    <property type="entry name" value="POP5 HOMOLOG, RIBONUCLEASE P_MRP SUBUNIT"/>
    <property type="match status" value="1"/>
</dbReference>
<protein>
    <submittedName>
        <fullName evidence="3">Uncharacterized protein</fullName>
    </submittedName>
</protein>
<keyword evidence="4" id="KW-1185">Reference proteome</keyword>